<organism evidence="1 2">
    <name type="scientific">Prunus dulcis</name>
    <name type="common">Almond</name>
    <name type="synonym">Amygdalus dulcis</name>
    <dbReference type="NCBI Taxonomy" id="3755"/>
    <lineage>
        <taxon>Eukaryota</taxon>
        <taxon>Viridiplantae</taxon>
        <taxon>Streptophyta</taxon>
        <taxon>Embryophyta</taxon>
        <taxon>Tracheophyta</taxon>
        <taxon>Spermatophyta</taxon>
        <taxon>Magnoliopsida</taxon>
        <taxon>eudicotyledons</taxon>
        <taxon>Gunneridae</taxon>
        <taxon>Pentapetalae</taxon>
        <taxon>rosids</taxon>
        <taxon>fabids</taxon>
        <taxon>Rosales</taxon>
        <taxon>Rosaceae</taxon>
        <taxon>Amygdaloideae</taxon>
        <taxon>Amygdaleae</taxon>
        <taxon>Prunus</taxon>
    </lineage>
</organism>
<reference evidence="1 2" key="1">
    <citation type="journal article" date="2022" name="G3 (Bethesda)">
        <title>Whole-genome sequence and methylome profiling of the almond [Prunus dulcis (Mill.) D.A. Webb] cultivar 'Nonpareil'.</title>
        <authorList>
            <person name="D'Amico-Willman K.M."/>
            <person name="Ouma W.Z."/>
            <person name="Meulia T."/>
            <person name="Sideli G.M."/>
            <person name="Gradziel T.M."/>
            <person name="Fresnedo-Ramirez J."/>
        </authorList>
    </citation>
    <scope>NUCLEOTIDE SEQUENCE [LARGE SCALE GENOMIC DNA]</scope>
    <source>
        <strain evidence="1">Clone GOH B32 T37-40</strain>
    </source>
</reference>
<dbReference type="PANTHER" id="PTHR35046">
    <property type="entry name" value="ZINC KNUCKLE (CCHC-TYPE) FAMILY PROTEIN"/>
    <property type="match status" value="1"/>
</dbReference>
<gene>
    <name evidence="1" type="ORF">L3X38_041518</name>
</gene>
<proteinExistence type="predicted"/>
<evidence type="ECO:0000313" key="1">
    <source>
        <dbReference type="EMBL" id="KAI5312345.1"/>
    </source>
</evidence>
<sequence length="159" mass="18258">MPNPYAKPYGDHYYHCGKLGHKFNNCPNRRQVNLVEADEDDNEDHGVDKEYDGDDFAYEEGDEVISLVLQQVLLAPRQEEGQRHKIGPSVHVTKVWKVLMSIGKHYKCEVLCDIINMDASHILMGRPWQFDTNATNKGHHNVDVFNWGSHKIAMASERL</sequence>
<dbReference type="AlphaFoldDB" id="A0AAD4USU9"/>
<accession>A0AAD4USU9</accession>
<keyword evidence="2" id="KW-1185">Reference proteome</keyword>
<name>A0AAD4USU9_PRUDU</name>
<evidence type="ECO:0000313" key="2">
    <source>
        <dbReference type="Proteomes" id="UP001054821"/>
    </source>
</evidence>
<protein>
    <recommendedName>
        <fullName evidence="3">CCHC-type domain-containing protein</fullName>
    </recommendedName>
</protein>
<evidence type="ECO:0008006" key="3">
    <source>
        <dbReference type="Google" id="ProtNLM"/>
    </source>
</evidence>
<dbReference type="EMBL" id="JAJFAZ020000008">
    <property type="protein sequence ID" value="KAI5312345.1"/>
    <property type="molecule type" value="Genomic_DNA"/>
</dbReference>
<dbReference type="PANTHER" id="PTHR35046:SF9">
    <property type="entry name" value="RNA-DIRECTED DNA POLYMERASE"/>
    <property type="match status" value="1"/>
</dbReference>
<dbReference type="Proteomes" id="UP001054821">
    <property type="component" value="Chromosome 8"/>
</dbReference>
<comment type="caution">
    <text evidence="1">The sequence shown here is derived from an EMBL/GenBank/DDBJ whole genome shotgun (WGS) entry which is preliminary data.</text>
</comment>